<dbReference type="Proteomes" id="UP001237843">
    <property type="component" value="Unassembled WGS sequence"/>
</dbReference>
<dbReference type="GO" id="GO:0005886">
    <property type="term" value="C:plasma membrane"/>
    <property type="evidence" value="ECO:0007669"/>
    <property type="project" value="UniProtKB-SubCell"/>
</dbReference>
<reference evidence="7" key="2">
    <citation type="submission" date="2023-02" db="EMBL/GenBank/DDBJ databases">
        <authorList>
            <person name="Concha-Toloza M."/>
            <person name="Lopez-Cantillo M."/>
            <person name="Molina-Mora J."/>
            <person name="Collado L."/>
        </authorList>
    </citation>
    <scope>NUCLEOTIDE SEQUENCE</scope>
    <source>
        <strain evidence="7">FR1p273A</strain>
    </source>
</reference>
<feature type="transmembrane region" description="Helical" evidence="6">
    <location>
        <begin position="347"/>
        <end position="368"/>
    </location>
</feature>
<feature type="transmembrane region" description="Helical" evidence="6">
    <location>
        <begin position="413"/>
        <end position="430"/>
    </location>
</feature>
<keyword evidence="5 6" id="KW-0472">Membrane</keyword>
<feature type="transmembrane region" description="Helical" evidence="6">
    <location>
        <begin position="36"/>
        <end position="52"/>
    </location>
</feature>
<feature type="transmembrane region" description="Helical" evidence="6">
    <location>
        <begin position="103"/>
        <end position="125"/>
    </location>
</feature>
<accession>A0AAW6VPE0</accession>
<dbReference type="AlphaFoldDB" id="A0AAW6VPE0"/>
<dbReference type="PANTHER" id="PTHR30250:SF26">
    <property type="entry name" value="PSMA PROTEIN"/>
    <property type="match status" value="1"/>
</dbReference>
<comment type="caution">
    <text evidence="7">The sequence shown here is derived from an EMBL/GenBank/DDBJ whole genome shotgun (WGS) entry which is preliminary data.</text>
</comment>
<comment type="subcellular location">
    <subcellularLocation>
        <location evidence="1">Cell membrane</location>
        <topology evidence="1">Multi-pass membrane protein</topology>
    </subcellularLocation>
</comment>
<feature type="transmembrane region" description="Helical" evidence="6">
    <location>
        <begin position="7"/>
        <end position="30"/>
    </location>
</feature>
<sequence length="444" mass="50709">MIKNPLLMTWLDMFVKFGMNIILLPIATIYLTPEELAYFLFIGTLLGMAYLAEGGINRVILRATSYFKEGTTVLPNNFTEIQKVKSDEKINYKLLGQLVQTSFIIYFILGVISLIIFFTIGYVTSENLILKQPNIERAYITFGLLSIFAFLYILQLRWVGLIQGLGYLAEQKRVELVFSLFRIALSILAIVLGYGVLGVVIAMIISVIFAHVLYKKMFYTYLPKKFIQEYEYFSKDILQKFIPSAWKQSVLAWGSYLIYQGTVLLAVQLNDVKLIASYMLTLQLIFLLLQISNAPAYSYYPNISKAMAKKDMTSFKNLLFKSLKISLGLYILGAIVIYFLGNQILELIGANTFLISGNLLVLILFMYLLELHHVTHATIYTATNHIPFVLPSLLSGIVIILGAWIMIDDYGLWGIVLVQFFVQLSCNNWYPIWLNYKIIRGTVR</sequence>
<feature type="transmembrane region" description="Helical" evidence="6">
    <location>
        <begin position="275"/>
        <end position="297"/>
    </location>
</feature>
<dbReference type="InterPro" id="IPR050833">
    <property type="entry name" value="Poly_Biosynth_Transport"/>
</dbReference>
<feature type="transmembrane region" description="Helical" evidence="6">
    <location>
        <begin position="318"/>
        <end position="341"/>
    </location>
</feature>
<keyword evidence="3 6" id="KW-0812">Transmembrane</keyword>
<organism evidence="7 8">
    <name type="scientific">Aliarcobacter butzleri</name>
    <dbReference type="NCBI Taxonomy" id="28197"/>
    <lineage>
        <taxon>Bacteria</taxon>
        <taxon>Pseudomonadati</taxon>
        <taxon>Campylobacterota</taxon>
        <taxon>Epsilonproteobacteria</taxon>
        <taxon>Campylobacterales</taxon>
        <taxon>Arcobacteraceae</taxon>
        <taxon>Aliarcobacter</taxon>
    </lineage>
</organism>
<name>A0AAW6VPE0_9BACT</name>
<protein>
    <recommendedName>
        <fullName evidence="9">Polysaccharide biosynthesis protein</fullName>
    </recommendedName>
</protein>
<dbReference type="EMBL" id="JAQTJH010000013">
    <property type="protein sequence ID" value="MDK2062888.1"/>
    <property type="molecule type" value="Genomic_DNA"/>
</dbReference>
<evidence type="ECO:0000256" key="4">
    <source>
        <dbReference type="ARBA" id="ARBA00022989"/>
    </source>
</evidence>
<reference evidence="7" key="1">
    <citation type="journal article" date="2023" name="Antibiotics">
        <title>Genomic Characterization of Antibiotic-Resistant Campylobacterales Isolated from Chilean Poultry Meat.</title>
        <authorList>
            <person name="Concha-Toloza M."/>
            <person name="Lopez-Cantillo M."/>
            <person name="Molina-Mora J.A."/>
            <person name="Collado L."/>
        </authorList>
    </citation>
    <scope>NUCLEOTIDE SEQUENCE</scope>
    <source>
        <strain evidence="7">FR1p273A</strain>
    </source>
</reference>
<feature type="transmembrane region" description="Helical" evidence="6">
    <location>
        <begin position="137"/>
        <end position="154"/>
    </location>
</feature>
<evidence type="ECO:0000256" key="6">
    <source>
        <dbReference type="SAM" id="Phobius"/>
    </source>
</evidence>
<evidence type="ECO:0000313" key="7">
    <source>
        <dbReference type="EMBL" id="MDK2062888.1"/>
    </source>
</evidence>
<evidence type="ECO:0000256" key="2">
    <source>
        <dbReference type="ARBA" id="ARBA00022475"/>
    </source>
</evidence>
<evidence type="ECO:0000256" key="5">
    <source>
        <dbReference type="ARBA" id="ARBA00023136"/>
    </source>
</evidence>
<gene>
    <name evidence="7" type="ORF">PT520_10190</name>
</gene>
<keyword evidence="4 6" id="KW-1133">Transmembrane helix</keyword>
<evidence type="ECO:0000313" key="8">
    <source>
        <dbReference type="Proteomes" id="UP001237843"/>
    </source>
</evidence>
<evidence type="ECO:0000256" key="3">
    <source>
        <dbReference type="ARBA" id="ARBA00022692"/>
    </source>
</evidence>
<feature type="transmembrane region" description="Helical" evidence="6">
    <location>
        <begin position="388"/>
        <end position="407"/>
    </location>
</feature>
<feature type="transmembrane region" description="Helical" evidence="6">
    <location>
        <begin position="197"/>
        <end position="214"/>
    </location>
</feature>
<dbReference type="PANTHER" id="PTHR30250">
    <property type="entry name" value="PST FAMILY PREDICTED COLANIC ACID TRANSPORTER"/>
    <property type="match status" value="1"/>
</dbReference>
<keyword evidence="2" id="KW-1003">Cell membrane</keyword>
<proteinExistence type="predicted"/>
<evidence type="ECO:0008006" key="9">
    <source>
        <dbReference type="Google" id="ProtNLM"/>
    </source>
</evidence>
<dbReference type="RefSeq" id="WP_284075009.1">
    <property type="nucleotide sequence ID" value="NZ_JAQTJH010000013.1"/>
</dbReference>
<evidence type="ECO:0000256" key="1">
    <source>
        <dbReference type="ARBA" id="ARBA00004651"/>
    </source>
</evidence>